<dbReference type="NCBIfam" id="TIGR03542">
    <property type="entry name" value="DAPAT_plant"/>
    <property type="match status" value="1"/>
</dbReference>
<evidence type="ECO:0000256" key="3">
    <source>
        <dbReference type="ARBA" id="ARBA00013138"/>
    </source>
</evidence>
<dbReference type="Gene3D" id="3.90.1150.10">
    <property type="entry name" value="Aspartate Aminotransferase, domain 1"/>
    <property type="match status" value="1"/>
</dbReference>
<evidence type="ECO:0000256" key="7">
    <source>
        <dbReference type="ARBA" id="ARBA00022898"/>
    </source>
</evidence>
<dbReference type="CDD" id="cd00609">
    <property type="entry name" value="AAT_like"/>
    <property type="match status" value="1"/>
</dbReference>
<comment type="pathway">
    <text evidence="2">Amino-acid biosynthesis; L-lysine biosynthesis via DAP pathway; LL-2,6-diaminopimelate from (S)-tetrahydrodipicolinate (aminotransferase route): step 1/1.</text>
</comment>
<feature type="domain" description="Aminotransferase class I/classII large" evidence="10">
    <location>
        <begin position="35"/>
        <end position="396"/>
    </location>
</feature>
<dbReference type="Gene3D" id="3.40.640.10">
    <property type="entry name" value="Type I PLP-dependent aspartate aminotransferase-like (Major domain)"/>
    <property type="match status" value="1"/>
</dbReference>
<dbReference type="InterPro" id="IPR004839">
    <property type="entry name" value="Aminotransferase_I/II_large"/>
</dbReference>
<dbReference type="AlphaFoldDB" id="A0A369LEZ7"/>
<evidence type="ECO:0000256" key="6">
    <source>
        <dbReference type="ARBA" id="ARBA00022679"/>
    </source>
</evidence>
<comment type="cofactor">
    <cofactor evidence="1">
        <name>pyridoxal 5'-phosphate</name>
        <dbReference type="ChEBI" id="CHEBI:597326"/>
    </cofactor>
</comment>
<comment type="caution">
    <text evidence="11">The sequence shown here is derived from an EMBL/GenBank/DDBJ whole genome shotgun (WGS) entry which is preliminary data.</text>
</comment>
<keyword evidence="7" id="KW-0663">Pyridoxal phosphate</keyword>
<dbReference type="SUPFAM" id="SSF53383">
    <property type="entry name" value="PLP-dependent transferases"/>
    <property type="match status" value="1"/>
</dbReference>
<dbReference type="GO" id="GO:0010285">
    <property type="term" value="F:L,L-diaminopimelate aminotransferase activity"/>
    <property type="evidence" value="ECO:0007669"/>
    <property type="project" value="UniProtKB-EC"/>
</dbReference>
<name>A0A369LEZ7_9ACTN</name>
<dbReference type="GO" id="GO:0009089">
    <property type="term" value="P:lysine biosynthetic process via diaminopimelate"/>
    <property type="evidence" value="ECO:0007669"/>
    <property type="project" value="UniProtKB-UniPathway"/>
</dbReference>
<dbReference type="Proteomes" id="UP000253792">
    <property type="component" value="Unassembled WGS sequence"/>
</dbReference>
<dbReference type="GO" id="GO:0030170">
    <property type="term" value="F:pyridoxal phosphate binding"/>
    <property type="evidence" value="ECO:0007669"/>
    <property type="project" value="UniProtKB-UniRule"/>
</dbReference>
<evidence type="ECO:0000256" key="4">
    <source>
        <dbReference type="ARBA" id="ARBA00018052"/>
    </source>
</evidence>
<organism evidence="11 12">
    <name type="scientific">Senegalimassilia anaerobia</name>
    <dbReference type="NCBI Taxonomy" id="1473216"/>
    <lineage>
        <taxon>Bacteria</taxon>
        <taxon>Bacillati</taxon>
        <taxon>Actinomycetota</taxon>
        <taxon>Coriobacteriia</taxon>
        <taxon>Coriobacteriales</taxon>
        <taxon>Coriobacteriaceae</taxon>
        <taxon>Senegalimassilia</taxon>
    </lineage>
</organism>
<dbReference type="InterPro" id="IPR019942">
    <property type="entry name" value="DapL/ALD1"/>
</dbReference>
<evidence type="ECO:0000256" key="8">
    <source>
        <dbReference type="ARBA" id="ARBA00051934"/>
    </source>
</evidence>
<keyword evidence="6 11" id="KW-0808">Transferase</keyword>
<evidence type="ECO:0000256" key="9">
    <source>
        <dbReference type="NCBIfam" id="TIGR03542"/>
    </source>
</evidence>
<dbReference type="OrthoDB" id="9763453at2"/>
<accession>A0A369LEZ7</accession>
<keyword evidence="12" id="KW-1185">Reference proteome</keyword>
<gene>
    <name evidence="11" type="ORF">C1880_00095</name>
</gene>
<evidence type="ECO:0000313" key="11">
    <source>
        <dbReference type="EMBL" id="RDB57269.1"/>
    </source>
</evidence>
<evidence type="ECO:0000256" key="5">
    <source>
        <dbReference type="ARBA" id="ARBA00022576"/>
    </source>
</evidence>
<dbReference type="UniPathway" id="UPA00034">
    <property type="reaction ID" value="UER00466"/>
</dbReference>
<protein>
    <recommendedName>
        <fullName evidence="4 9">LL-diaminopimelate aminotransferase</fullName>
        <ecNumber evidence="3 9">2.6.1.83</ecNumber>
    </recommendedName>
</protein>
<dbReference type="HAMAP" id="MF_01642">
    <property type="entry name" value="DapL_aminotrans_1"/>
    <property type="match status" value="1"/>
</dbReference>
<dbReference type="RefSeq" id="WP_114619830.1">
    <property type="nucleotide sequence ID" value="NZ_PPTP01000001.1"/>
</dbReference>
<dbReference type="InterPro" id="IPR015424">
    <property type="entry name" value="PyrdxlP-dep_Trfase"/>
</dbReference>
<evidence type="ECO:0000256" key="2">
    <source>
        <dbReference type="ARBA" id="ARBA00004982"/>
    </source>
</evidence>
<keyword evidence="5 11" id="KW-0032">Aminotransferase</keyword>
<dbReference type="STRING" id="1034345.GCA_000236865_01479"/>
<evidence type="ECO:0000256" key="1">
    <source>
        <dbReference type="ARBA" id="ARBA00001933"/>
    </source>
</evidence>
<dbReference type="PANTHER" id="PTHR43144">
    <property type="entry name" value="AMINOTRANSFERASE"/>
    <property type="match status" value="1"/>
</dbReference>
<sequence>MAKVNPNYQKLPGSYLFSEIARRTAAYSEAHPEAKLIKMGIGDVTRPLVPAVIEAMHAAVEDMAKSETFHGYGPEQGYDFLRAAIVKRDFHALGVDIADDEIFISDGAKSDCGNIGDILDVDNVVAVCDPVYPVYVDSNAMAGRAGDYDEAAERWTNIVYMPTTAENGFCPALPEGRADVIYLCSPNNPTGTVLNAEQLKVWVDYANANDAIIMFDAAYERFITEEGVPHSIYEVEGAKTCAIEFRSFSKTAGFTGARCGYTVVPKELVRDGQSLNVMWNRRQCTKFNGASYIIQRGAAAIYTEEGERQIEETLAYYRNNARVIKEGLEAAGFTVYGAVNSPYIWCKTPEGVGSWEFFDKLLTEANIITTPGAGFGPSGEGYVRLTAFGVADATVEAMERIQKLMAK</sequence>
<evidence type="ECO:0000259" key="10">
    <source>
        <dbReference type="Pfam" id="PF00155"/>
    </source>
</evidence>
<dbReference type="EMBL" id="PPTP01000001">
    <property type="protein sequence ID" value="RDB57269.1"/>
    <property type="molecule type" value="Genomic_DNA"/>
</dbReference>
<dbReference type="EC" id="2.6.1.83" evidence="3 9"/>
<proteinExistence type="inferred from homology"/>
<dbReference type="InterPro" id="IPR015422">
    <property type="entry name" value="PyrdxlP-dep_Trfase_small"/>
</dbReference>
<evidence type="ECO:0000313" key="12">
    <source>
        <dbReference type="Proteomes" id="UP000253792"/>
    </source>
</evidence>
<comment type="catalytic activity">
    <reaction evidence="8">
        <text>(2S,6S)-2,6-diaminopimelate + 2-oxoglutarate = (S)-2,3,4,5-tetrahydrodipicolinate + L-glutamate + H2O + H(+)</text>
        <dbReference type="Rhea" id="RHEA:23988"/>
        <dbReference type="ChEBI" id="CHEBI:15377"/>
        <dbReference type="ChEBI" id="CHEBI:15378"/>
        <dbReference type="ChEBI" id="CHEBI:16810"/>
        <dbReference type="ChEBI" id="CHEBI:16845"/>
        <dbReference type="ChEBI" id="CHEBI:29985"/>
        <dbReference type="ChEBI" id="CHEBI:57609"/>
        <dbReference type="EC" id="2.6.1.83"/>
    </reaction>
</comment>
<reference evidence="11 12" key="1">
    <citation type="journal article" date="2018" name="Elife">
        <title>Discovery and characterization of a prevalent human gut bacterial enzyme sufficient for the inactivation of a family of plant toxins.</title>
        <authorList>
            <person name="Koppel N."/>
            <person name="Bisanz J.E."/>
            <person name="Pandelia M.E."/>
            <person name="Turnbaugh P.J."/>
            <person name="Balskus E.P."/>
        </authorList>
    </citation>
    <scope>NUCLEOTIDE SEQUENCE [LARGE SCALE GENOMIC DNA]</scope>
    <source>
        <strain evidence="12">anaerobia AP69FAA</strain>
    </source>
</reference>
<dbReference type="InterPro" id="IPR015421">
    <property type="entry name" value="PyrdxlP-dep_Trfase_major"/>
</dbReference>
<dbReference type="Pfam" id="PF00155">
    <property type="entry name" value="Aminotran_1_2"/>
    <property type="match status" value="1"/>
</dbReference>
<dbReference type="FunFam" id="3.40.640.10:FF:000099">
    <property type="entry name" value="LL-diaminopimelate aminotransferase, chloroplastic"/>
    <property type="match status" value="1"/>
</dbReference>